<gene>
    <name evidence="1" type="ORF">PsorP6_003966</name>
</gene>
<name>A0ACC0VMC3_9STRA</name>
<protein>
    <submittedName>
        <fullName evidence="1">Uncharacterized protein</fullName>
    </submittedName>
</protein>
<evidence type="ECO:0000313" key="2">
    <source>
        <dbReference type="Proteomes" id="UP001163321"/>
    </source>
</evidence>
<sequence length="186" mass="20503">MSTTKPVITFVTGNANKLKEVVAILGADFPFELRNQALDLPELQGEPVDIAKEKCRLAAKQVQGAVLVEDTSLCFNALKGLPGPYIKWFLEKTGHDGLNNLLTAYEDKSAYAQCIFAYATADSEPQVFVGQTHGKIVAARGPTTFGWDPIFQPDGYEQTYAEMEKTTKNQISHRYKALEALKSCLI</sequence>
<evidence type="ECO:0000313" key="1">
    <source>
        <dbReference type="EMBL" id="KAI9907100.1"/>
    </source>
</evidence>
<dbReference type="EMBL" id="CM047587">
    <property type="protein sequence ID" value="KAI9907100.1"/>
    <property type="molecule type" value="Genomic_DNA"/>
</dbReference>
<accession>A0ACC0VMC3</accession>
<keyword evidence="2" id="KW-1185">Reference proteome</keyword>
<proteinExistence type="predicted"/>
<dbReference type="Proteomes" id="UP001163321">
    <property type="component" value="Chromosome 8"/>
</dbReference>
<reference evidence="1 2" key="1">
    <citation type="journal article" date="2022" name="bioRxiv">
        <title>The genome of the oomycete Peronosclerospora sorghi, a cosmopolitan pathogen of maize and sorghum, is inflated with dispersed pseudogenes.</title>
        <authorList>
            <person name="Fletcher K."/>
            <person name="Martin F."/>
            <person name="Isakeit T."/>
            <person name="Cavanaugh K."/>
            <person name="Magill C."/>
            <person name="Michelmore R."/>
        </authorList>
    </citation>
    <scope>NUCLEOTIDE SEQUENCE [LARGE SCALE GENOMIC DNA]</scope>
    <source>
        <strain evidence="1">P6</strain>
    </source>
</reference>
<comment type="caution">
    <text evidence="1">The sequence shown here is derived from an EMBL/GenBank/DDBJ whole genome shotgun (WGS) entry which is preliminary data.</text>
</comment>
<organism evidence="1 2">
    <name type="scientific">Peronosclerospora sorghi</name>
    <dbReference type="NCBI Taxonomy" id="230839"/>
    <lineage>
        <taxon>Eukaryota</taxon>
        <taxon>Sar</taxon>
        <taxon>Stramenopiles</taxon>
        <taxon>Oomycota</taxon>
        <taxon>Peronosporomycetes</taxon>
        <taxon>Peronosporales</taxon>
        <taxon>Peronosporaceae</taxon>
        <taxon>Peronosclerospora</taxon>
    </lineage>
</organism>